<feature type="compositionally biased region" description="Basic and acidic residues" evidence="1">
    <location>
        <begin position="743"/>
        <end position="764"/>
    </location>
</feature>
<feature type="compositionally biased region" description="Polar residues" evidence="1">
    <location>
        <begin position="1"/>
        <end position="20"/>
    </location>
</feature>
<dbReference type="AlphaFoldDB" id="A0A369K549"/>
<dbReference type="Proteomes" id="UP000076154">
    <property type="component" value="Unassembled WGS sequence"/>
</dbReference>
<gene>
    <name evidence="3" type="ORF">Hypma_013831</name>
</gene>
<dbReference type="PANTHER" id="PTHR38248">
    <property type="entry name" value="FUNK1 6"/>
    <property type="match status" value="1"/>
</dbReference>
<keyword evidence="4" id="KW-1185">Reference proteome</keyword>
<evidence type="ECO:0000259" key="2">
    <source>
        <dbReference type="Pfam" id="PF17667"/>
    </source>
</evidence>
<organism evidence="3 4">
    <name type="scientific">Hypsizygus marmoreus</name>
    <name type="common">White beech mushroom</name>
    <name type="synonym">Agaricus marmoreus</name>
    <dbReference type="NCBI Taxonomy" id="39966"/>
    <lineage>
        <taxon>Eukaryota</taxon>
        <taxon>Fungi</taxon>
        <taxon>Dikarya</taxon>
        <taxon>Basidiomycota</taxon>
        <taxon>Agaricomycotina</taxon>
        <taxon>Agaricomycetes</taxon>
        <taxon>Agaricomycetidae</taxon>
        <taxon>Agaricales</taxon>
        <taxon>Tricholomatineae</taxon>
        <taxon>Lyophyllaceae</taxon>
        <taxon>Hypsizygus</taxon>
    </lineage>
</organism>
<feature type="region of interest" description="Disordered" evidence="1">
    <location>
        <begin position="722"/>
        <end position="771"/>
    </location>
</feature>
<dbReference type="Pfam" id="PF17667">
    <property type="entry name" value="Pkinase_fungal"/>
    <property type="match status" value="1"/>
</dbReference>
<accession>A0A369K549</accession>
<name>A0A369K549_HYPMA</name>
<feature type="compositionally biased region" description="Basic and acidic residues" evidence="1">
    <location>
        <begin position="21"/>
        <end position="41"/>
    </location>
</feature>
<reference evidence="3" key="1">
    <citation type="submission" date="2018-04" db="EMBL/GenBank/DDBJ databases">
        <title>Whole genome sequencing of Hypsizygus marmoreus.</title>
        <authorList>
            <person name="Choi I.-G."/>
            <person name="Min B."/>
            <person name="Kim J.-G."/>
            <person name="Kim S."/>
            <person name="Oh Y.-L."/>
            <person name="Kong W.-S."/>
            <person name="Park H."/>
            <person name="Jeong J."/>
            <person name="Song E.-S."/>
        </authorList>
    </citation>
    <scope>NUCLEOTIDE SEQUENCE [LARGE SCALE GENOMIC DNA]</scope>
    <source>
        <strain evidence="3">51987-8</strain>
    </source>
</reference>
<comment type="caution">
    <text evidence="3">The sequence shown here is derived from an EMBL/GenBank/DDBJ whole genome shotgun (WGS) entry which is preliminary data.</text>
</comment>
<evidence type="ECO:0000313" key="3">
    <source>
        <dbReference type="EMBL" id="RDB29759.1"/>
    </source>
</evidence>
<feature type="domain" description="Fungal-type protein kinase" evidence="2">
    <location>
        <begin position="231"/>
        <end position="585"/>
    </location>
</feature>
<dbReference type="Gene3D" id="1.10.510.10">
    <property type="entry name" value="Transferase(Phosphotransferase) domain 1"/>
    <property type="match status" value="1"/>
</dbReference>
<dbReference type="PANTHER" id="PTHR38248:SF2">
    <property type="entry name" value="FUNK1 11"/>
    <property type="match status" value="1"/>
</dbReference>
<sequence length="771" mass="87202">MSDLTSKLQAQETSRTSNRTATDRDAITDKPKQTQSRDTRDPVTPPPSVASALPPRITKMHATPISHKSSGASPFTSNHHFTDLKFQKLANEMSSKFVGPMNPAVFLNEFLPLENEQTKTPWSWDESLKERSTVISKKRTETEMYDPLITALTSACGGSLVLVNTSAHIDPDAGILVPEGLKPDIGAYEAGYRAKTSKVTDFSLLEIHMELKKAERDDGFDDCGSESFENSSQNSTDTRGQITGYATAQLGLQFRTHIFSVLLCGSHARLIRWDRTGAIVSSRFNYTQEDFLLQFFWRYSQLSPEDRGKDTSVCEPTAEEAQATRVGLGMTGTDTLLKFTVVDETTKESLYFVGNEQGLKANSSPTGRATRTYKVWDLKRKRRALLKDTWRVDLPDMEKEGQIYQTLHEKKVPYISKIVCAGDVYPSTGVDNHRTRTHLYGDSNWLKLQPKWIPIEGLRPHSHYRIVLKKIAEDLIDFESSKQLVTAAKHALEAVVAAYQEAHIMHRDISIGNIMITKKGRGLLIDWDLAKRFTIDDETKTKQLGKPRQIERSQFISVRLLLSSVPLAHTLADDMESLLHVLSWVALRYMSHAMRPADLSKTLETTFDGHYKEGLQWVGDRSKKIFLTGREISRIGLKNAVFVYLLRDLTDIFAVEYEEPEPRAFEKYNALMKQGGLSTGTPQEKKLANQVVDYNERKAQRESPEWVLGIFEQALEDSSWLPDDSRVMNKLPTKRDGGRKRKTADDEIPSDRSESRRKVEEDGRFVNANAE</sequence>
<dbReference type="InterPro" id="IPR011009">
    <property type="entry name" value="Kinase-like_dom_sf"/>
</dbReference>
<dbReference type="InterPro" id="IPR040976">
    <property type="entry name" value="Pkinase_fungal"/>
</dbReference>
<evidence type="ECO:0000313" key="4">
    <source>
        <dbReference type="Proteomes" id="UP000076154"/>
    </source>
</evidence>
<proteinExistence type="predicted"/>
<evidence type="ECO:0000256" key="1">
    <source>
        <dbReference type="SAM" id="MobiDB-lite"/>
    </source>
</evidence>
<dbReference type="OrthoDB" id="2739948at2759"/>
<protein>
    <recommendedName>
        <fullName evidence="2">Fungal-type protein kinase domain-containing protein</fullName>
    </recommendedName>
</protein>
<dbReference type="InParanoid" id="A0A369K549"/>
<dbReference type="EMBL" id="LUEZ02000009">
    <property type="protein sequence ID" value="RDB29759.1"/>
    <property type="molecule type" value="Genomic_DNA"/>
</dbReference>
<dbReference type="SUPFAM" id="SSF56112">
    <property type="entry name" value="Protein kinase-like (PK-like)"/>
    <property type="match status" value="1"/>
</dbReference>
<feature type="region of interest" description="Disordered" evidence="1">
    <location>
        <begin position="1"/>
        <end position="56"/>
    </location>
</feature>